<dbReference type="InterPro" id="IPR011250">
    <property type="entry name" value="OMP/PagP_B-barrel"/>
</dbReference>
<keyword evidence="3" id="KW-1185">Reference proteome</keyword>
<feature type="chain" id="PRO_5009190136" description="Porin domain-containing protein" evidence="1">
    <location>
        <begin position="23"/>
        <end position="423"/>
    </location>
</feature>
<proteinExistence type="predicted"/>
<name>A0A1E5XHK1_9HYPH</name>
<evidence type="ECO:0008006" key="4">
    <source>
        <dbReference type="Google" id="ProtNLM"/>
    </source>
</evidence>
<evidence type="ECO:0000313" key="2">
    <source>
        <dbReference type="EMBL" id="OEO27964.1"/>
    </source>
</evidence>
<dbReference type="Proteomes" id="UP000095463">
    <property type="component" value="Unassembled WGS sequence"/>
</dbReference>
<dbReference type="InterPro" id="IPR023614">
    <property type="entry name" value="Porin_dom_sf"/>
</dbReference>
<sequence length="423" mass="44328">MRKAGFAVSAAALALLAIPAAAGEFTPLGDGSATNNADLLGNPAIDCANCVATPPYESGNEPFDLDWSLGLRGGIKDEGTGDGPTYELIALPSVTLKHETMRGGYDVGLSGELSYEVDGSARIGSITGTAGGEYELDALTTLAGRGNLKVSQDDADGPDYADNVASAPVVVSGDGEVSATRDLGAFNLAVRGSAGREVYGETVYDDNSTADNSFQNTTGYGAGARLGYELTPGLVAFVDVEADTLTYDAPSPSLLVKLDNVTYAGRGGLSAKFNETLELEGSLGFGYTDLTDGSLSDFSAVLYDAKAVFRPDETLTLTGAFTTTISQPGTTSGATAKLTYAATGQLDYLVNPWLKLRADAQWSEAHYQGIDNDEYNWGFGVGADYLLNEHTDLTADYSFLRTEKTPDPATDEHQVTVGVKFHR</sequence>
<accession>A0A1E5XHK1</accession>
<dbReference type="Pfam" id="PF10082">
    <property type="entry name" value="BBP2_2"/>
    <property type="match status" value="1"/>
</dbReference>
<protein>
    <recommendedName>
        <fullName evidence="4">Porin domain-containing protein</fullName>
    </recommendedName>
</protein>
<evidence type="ECO:0000313" key="3">
    <source>
        <dbReference type="Proteomes" id="UP000095463"/>
    </source>
</evidence>
<dbReference type="EMBL" id="LAJE02000407">
    <property type="protein sequence ID" value="OEO27964.1"/>
    <property type="molecule type" value="Genomic_DNA"/>
</dbReference>
<organism evidence="2 3">
    <name type="scientific">Devosia insulae DS-56</name>
    <dbReference type="NCBI Taxonomy" id="1116389"/>
    <lineage>
        <taxon>Bacteria</taxon>
        <taxon>Pseudomonadati</taxon>
        <taxon>Pseudomonadota</taxon>
        <taxon>Alphaproteobacteria</taxon>
        <taxon>Hyphomicrobiales</taxon>
        <taxon>Devosiaceae</taxon>
        <taxon>Devosia</taxon>
    </lineage>
</organism>
<dbReference type="SUPFAM" id="SSF56925">
    <property type="entry name" value="OMPA-like"/>
    <property type="match status" value="1"/>
</dbReference>
<reference evidence="2 3" key="1">
    <citation type="journal article" date="2015" name="Genome Announc.">
        <title>Genome Assemblies of Three Soil-Associated Devosia species: D. insulae, D. limi, and D. soli.</title>
        <authorList>
            <person name="Hassan Y.I."/>
            <person name="Lepp D."/>
            <person name="Zhou T."/>
        </authorList>
    </citation>
    <scope>NUCLEOTIDE SEQUENCE [LARGE SCALE GENOMIC DNA]</scope>
    <source>
        <strain evidence="2 3">DS-56</strain>
    </source>
</reference>
<dbReference type="RefSeq" id="WP_069912732.1">
    <property type="nucleotide sequence ID" value="NZ_LAJE02000407.1"/>
</dbReference>
<evidence type="ECO:0000256" key="1">
    <source>
        <dbReference type="SAM" id="SignalP"/>
    </source>
</evidence>
<feature type="signal peptide" evidence="1">
    <location>
        <begin position="1"/>
        <end position="22"/>
    </location>
</feature>
<dbReference type="InterPro" id="IPR018759">
    <property type="entry name" value="BBP2_2"/>
</dbReference>
<keyword evidence="1" id="KW-0732">Signal</keyword>
<comment type="caution">
    <text evidence="2">The sequence shown here is derived from an EMBL/GenBank/DDBJ whole genome shotgun (WGS) entry which is preliminary data.</text>
</comment>
<dbReference type="Gene3D" id="2.40.160.10">
    <property type="entry name" value="Porin"/>
    <property type="match status" value="1"/>
</dbReference>
<gene>
    <name evidence="2" type="ORF">VW23_007110</name>
</gene>
<dbReference type="AlphaFoldDB" id="A0A1E5XHK1"/>